<dbReference type="RefSeq" id="XP_052752709.1">
    <property type="nucleotide sequence ID" value="XM_052896749.1"/>
</dbReference>
<feature type="region of interest" description="Disordered" evidence="5">
    <location>
        <begin position="1872"/>
        <end position="1943"/>
    </location>
</feature>
<feature type="compositionally biased region" description="Pro residues" evidence="5">
    <location>
        <begin position="760"/>
        <end position="769"/>
    </location>
</feature>
<feature type="region of interest" description="Disordered" evidence="5">
    <location>
        <begin position="966"/>
        <end position="1016"/>
    </location>
</feature>
<keyword evidence="1 3" id="KW-0547">Nucleotide-binding</keyword>
<evidence type="ECO:0000259" key="6">
    <source>
        <dbReference type="PROSITE" id="PS50011"/>
    </source>
</evidence>
<feature type="region of interest" description="Disordered" evidence="5">
    <location>
        <begin position="818"/>
        <end position="897"/>
    </location>
</feature>
<sequence>MVVGESKRTANIMDGIENTGDVRMHDHRLRLKQRFDIVRKLGQGTYGKVQLGINKKTGQEVAIKTIKKCKIESEADLIRIRREVQIMSSVRHPNIVHIYEVFENSEKMILVMEYCSGGELYDYLSQKKVLQEDEARRLFRQIATAVYYCHIHKICHRDLKLENVLLDDTGSAKIADFGLSNVFKETSLLSTFCGSPLYASPEIVKGTPYIGPEVDCWSLGVLLYTLVYGAMPFDGSNFKRLVRQISNGDYYEPKNPSTASPLIRDMLTVDPLKRADIAYICDHSWVNTGCGASCLEVAEALAAETPVRLDLLLSLAPAAPSNCNSVVVPPETPLGPEESCTDLTSSTSMAVEPSNSAEKRILELVAEGGEDAIKPSPTRTIVSATDNKRKLELAMSASGLQRKKERVASTASVGPAPPAVPEESATETPPPTPPVAAEAPTLKSSATITIQPAATELVKDLTKEIVKTPPKEEVKEKPVKTKVTVKKKVPKAAEEKVAPEKKDEPKEEAKPSSVAATTDKLTSLSIAQSPPATPPAPPKKLSIPGGNVGNFKDQFERRASLTTAPEPKRSVSKPVVSKIAKPKAQSEDRELTPKTTDNGTVRLQQIGIEPSPQSPPEEVVSAANRGVKKADSEPSHSSAPLDPGVLLQDARRSLQNSMAKLAEEKAGEENRRRAARDIISSAIRTGKPPMPYGRSSSAGVATLLSPATTPPTPPTPAAAAAPPPTRVFRTEAQHRVEDHRPRGVSVERIIPIRVAEEGPASPPPKPQPAAAPRLSQTPIRRLVSTESSASEACSSPGEPIKKSAREFIIPIAVEGKGFVTPRQRSLEPEAAAPPTSLASLSSLGRMQRTPKPRRISSLVSGGESEEEDDTHMHRLRSSRAARAESVSSGEEDEEDEGFHLLTAENLFSTLLHRVRALTQRLNGEEGPGFPQHPHSLFNNLQSPFFNSPHLPRRHLFTHRYMESKRSVSETRDGWGSRERDFDSMFGRQPLPRGNSKKSGKHHTRAQQNAESNVESGLDLSDLDLSSIQFSEKEMRALSGLTPALSRRLQQQLLAHLPPAAARSLRRTLSLHAPAARADRAAAAAAAAHSVPATPLPDTTATSDAPRDPGDNHPPPEAPASRDTSPKVEREDSLYDSPASQYCTLPRLKRPTVMPRETTPPEPEPPGTDTAARGASQAREPSQSRGSVRSTPDRPLLSKYLTPERALSLDDSYSSDGGSILSEPSYVAAYGAPAVGGSAALGFRRHSMRLAGDQPRKRISRFLRPDFFDTPPDENVYAKHKKEKELETQKILKEIREKKNRSFDSSSTPRSPTDSCDSQYTFKDDSSYPRKCLSPISVLTAKERSRSNTPFFPSLDNIKESAIDTSSLLINDTTKPFKELTETKQKSRLDENASTKDSRLTRPKSYPVKNLESIEEPIQNLSSECYVNKENESKEKNLQKESKLIRPKSYPTSSPSPEKLQINRNTKKQETLTSNPKEVASPEVKNDVEVSFNITLPKKTKLDTLTKADSLKNSESLDPTIDNKMNSNKMQAANENLKKYKVISNVDFDKSHNEIENGSAINEAAGINNNTSNIDSKVISNTSKKEDIQLKTSESETPIEKKGTIKKKIIRKVSSKSKTDLGSQDNGELKSSTEKKKVTKKVKEKASEDGAKPTVTKKKSVLQSIGQKLEKFASTKSASPEKFIENNDMPSDLKKITTKESRVQREQSVPVDIEPPTESNLIKRAVTLTDVAALDTQNTNLGKTTVSKVLGLFKKFEPKEKIAKPVVDKSQYDNLDDIKDLINKNENSVDTASDTLDSDKPKRPTSLLLNGLGRKNKYGRTASDSVSVASVDNDDQISLKKEIEPRNLRNTLKLDFSRLPRVKKIVPTNPVIEPQYINIPPDDKETNKIDNTEKNGSIPQGGLGADNADLESRSRSRSRSTISNSEFKSDNSSDYKINDKNLMSPSDNIVYQSLRNHESITPEKEDIVDRIRRKSFYSRFNEKKQRRKSNLVGPGATEYDPVARIHSPPTEAKYDGSPTSGTYDLSPAFSVASDISPSTERYRSLLSDLPASPRSTLRYDNYGLNDKIDTYRSLDRNEFRKYPGTRSYLDYDQPSSYGAHRYSRTKSLLDSTDSTEDSSLGILRDPHKYNRTISMYSPGNYATYRPKRTRNSAIILKESEKEPSPENILDKIRQRKKLSISVTKKPDTEDSLPRSHIPPKGEGDGAECAEKVD</sequence>
<feature type="region of interest" description="Disordered" evidence="5">
    <location>
        <begin position="1431"/>
        <end position="1481"/>
    </location>
</feature>
<feature type="compositionally biased region" description="Low complexity" evidence="5">
    <location>
        <begin position="784"/>
        <end position="795"/>
    </location>
</feature>
<feature type="region of interest" description="Disordered" evidence="5">
    <location>
        <begin position="1788"/>
        <end position="1813"/>
    </location>
</feature>
<feature type="compositionally biased region" description="Polar residues" evidence="5">
    <location>
        <begin position="1178"/>
        <end position="1189"/>
    </location>
</feature>
<evidence type="ECO:0000256" key="3">
    <source>
        <dbReference type="PROSITE-ProRule" id="PRU10141"/>
    </source>
</evidence>
<feature type="compositionally biased region" description="Low complexity" evidence="5">
    <location>
        <begin position="828"/>
        <end position="843"/>
    </location>
</feature>
<feature type="region of interest" description="Disordered" evidence="5">
    <location>
        <begin position="1612"/>
        <end position="1659"/>
    </location>
</feature>
<protein>
    <submittedName>
        <fullName evidence="8">Serine/arginine repetitive matrix protein 2</fullName>
    </submittedName>
</protein>
<feature type="compositionally biased region" description="Pro residues" evidence="5">
    <location>
        <begin position="708"/>
        <end position="725"/>
    </location>
</feature>
<dbReference type="PROSITE" id="PS50011">
    <property type="entry name" value="PROTEIN_KINASE_DOM"/>
    <property type="match status" value="1"/>
</dbReference>
<dbReference type="InterPro" id="IPR008271">
    <property type="entry name" value="Ser/Thr_kinase_AS"/>
</dbReference>
<dbReference type="InterPro" id="IPR017441">
    <property type="entry name" value="Protein_kinase_ATP_BS"/>
</dbReference>
<feature type="compositionally biased region" description="Basic and acidic residues" evidence="5">
    <location>
        <begin position="2183"/>
        <end position="2212"/>
    </location>
</feature>
<name>A0ABM3MND7_GALME</name>
<feature type="compositionally biased region" description="Low complexity" evidence="5">
    <location>
        <begin position="1302"/>
        <end position="1317"/>
    </location>
</feature>
<dbReference type="Pfam" id="PF00069">
    <property type="entry name" value="Pkinase"/>
    <property type="match status" value="1"/>
</dbReference>
<feature type="region of interest" description="Disordered" evidence="5">
    <location>
        <begin position="330"/>
        <end position="355"/>
    </location>
</feature>
<feature type="compositionally biased region" description="Basic and acidic residues" evidence="5">
    <location>
        <begin position="728"/>
        <end position="741"/>
    </location>
</feature>
<accession>A0ABM3MND7</accession>
<gene>
    <name evidence="8" type="primary">LOC113511785</name>
</gene>
<feature type="compositionally biased region" description="Low complexity" evidence="5">
    <location>
        <begin position="1208"/>
        <end position="1221"/>
    </location>
</feature>
<feature type="compositionally biased region" description="Basic and acidic residues" evidence="5">
    <location>
        <begin position="1123"/>
        <end position="1132"/>
    </location>
</feature>
<dbReference type="SMART" id="SM00220">
    <property type="entry name" value="S_TKc"/>
    <property type="match status" value="1"/>
</dbReference>
<evidence type="ECO:0000313" key="8">
    <source>
        <dbReference type="RefSeq" id="XP_052752709.1"/>
    </source>
</evidence>
<evidence type="ECO:0000256" key="1">
    <source>
        <dbReference type="ARBA" id="ARBA00022741"/>
    </source>
</evidence>
<keyword evidence="4" id="KW-0175">Coiled coil</keyword>
<proteinExistence type="predicted"/>
<organism evidence="7 8">
    <name type="scientific">Galleria mellonella</name>
    <name type="common">Greater wax moth</name>
    <dbReference type="NCBI Taxonomy" id="7137"/>
    <lineage>
        <taxon>Eukaryota</taxon>
        <taxon>Metazoa</taxon>
        <taxon>Ecdysozoa</taxon>
        <taxon>Arthropoda</taxon>
        <taxon>Hexapoda</taxon>
        <taxon>Insecta</taxon>
        <taxon>Pterygota</taxon>
        <taxon>Neoptera</taxon>
        <taxon>Endopterygota</taxon>
        <taxon>Lepidoptera</taxon>
        <taxon>Glossata</taxon>
        <taxon>Ditrysia</taxon>
        <taxon>Pyraloidea</taxon>
        <taxon>Pyralidae</taxon>
        <taxon>Galleriinae</taxon>
        <taxon>Galleria</taxon>
    </lineage>
</organism>
<dbReference type="Gene3D" id="1.10.510.10">
    <property type="entry name" value="Transferase(Phosphotransferase) domain 1"/>
    <property type="match status" value="1"/>
</dbReference>
<dbReference type="Proteomes" id="UP001652740">
    <property type="component" value="Unplaced"/>
</dbReference>
<feature type="compositionally biased region" description="Polar residues" evidence="5">
    <location>
        <begin position="514"/>
        <end position="528"/>
    </location>
</feature>
<dbReference type="InterPro" id="IPR011009">
    <property type="entry name" value="Kinase-like_dom_sf"/>
</dbReference>
<feature type="binding site" evidence="3">
    <location>
        <position position="68"/>
    </location>
    <ligand>
        <name>ATP</name>
        <dbReference type="ChEBI" id="CHEBI:30616"/>
    </ligand>
</feature>
<feature type="compositionally biased region" description="Basic and acidic residues" evidence="5">
    <location>
        <begin position="1374"/>
        <end position="1399"/>
    </location>
</feature>
<feature type="compositionally biased region" description="Basic and acidic residues" evidence="5">
    <location>
        <begin position="1880"/>
        <end position="1892"/>
    </location>
</feature>
<feature type="compositionally biased region" description="Polar residues" evidence="5">
    <location>
        <begin position="341"/>
        <end position="355"/>
    </location>
</feature>
<feature type="region of interest" description="Disordered" evidence="5">
    <location>
        <begin position="1372"/>
        <end position="1412"/>
    </location>
</feature>
<feature type="region of interest" description="Disordered" evidence="5">
    <location>
        <begin position="681"/>
        <end position="804"/>
    </location>
</feature>
<evidence type="ECO:0000256" key="2">
    <source>
        <dbReference type="ARBA" id="ARBA00022840"/>
    </source>
</evidence>
<dbReference type="GeneID" id="113511785"/>
<evidence type="ECO:0000256" key="4">
    <source>
        <dbReference type="SAM" id="Coils"/>
    </source>
</evidence>
<keyword evidence="7" id="KW-1185">Reference proteome</keyword>
<evidence type="ECO:0000256" key="5">
    <source>
        <dbReference type="SAM" id="MobiDB-lite"/>
    </source>
</evidence>
<feature type="region of interest" description="Disordered" evidence="5">
    <location>
        <begin position="396"/>
        <end position="438"/>
    </location>
</feature>
<feature type="domain" description="Protein kinase" evidence="6">
    <location>
        <begin position="35"/>
        <end position="286"/>
    </location>
</feature>
<reference evidence="8" key="1">
    <citation type="submission" date="2025-08" db="UniProtKB">
        <authorList>
            <consortium name="RefSeq"/>
        </authorList>
    </citation>
    <scope>IDENTIFICATION</scope>
    <source>
        <tissue evidence="8">Whole larvae</tissue>
    </source>
</reference>
<dbReference type="SUPFAM" id="SSF56112">
    <property type="entry name" value="Protein kinase-like (PK-like)"/>
    <property type="match status" value="1"/>
</dbReference>
<feature type="compositionally biased region" description="Basic and acidic residues" evidence="5">
    <location>
        <begin position="470"/>
        <end position="479"/>
    </location>
</feature>
<dbReference type="PROSITE" id="PS00108">
    <property type="entry name" value="PROTEIN_KINASE_ST"/>
    <property type="match status" value="1"/>
</dbReference>
<feature type="compositionally biased region" description="Polar residues" evidence="5">
    <location>
        <begin position="593"/>
        <end position="603"/>
    </location>
</feature>
<dbReference type="PANTHER" id="PTHR24346">
    <property type="entry name" value="MAP/MICROTUBULE AFFINITY-REGULATING KINASE"/>
    <property type="match status" value="1"/>
</dbReference>
<feature type="coiled-coil region" evidence="4">
    <location>
        <begin position="651"/>
        <end position="678"/>
    </location>
</feature>
<feature type="compositionally biased region" description="Basic and acidic residues" evidence="5">
    <location>
        <begin position="491"/>
        <end position="510"/>
    </location>
</feature>
<feature type="compositionally biased region" description="Basic and acidic residues" evidence="5">
    <location>
        <begin position="1431"/>
        <end position="1443"/>
    </location>
</feature>
<feature type="compositionally biased region" description="Low complexity" evidence="5">
    <location>
        <begin position="604"/>
        <end position="621"/>
    </location>
</feature>
<feature type="compositionally biased region" description="Polar residues" evidence="5">
    <location>
        <begin position="1005"/>
        <end position="1014"/>
    </location>
</feature>
<feature type="compositionally biased region" description="Basic and acidic residues" evidence="5">
    <location>
        <begin position="1626"/>
        <end position="1635"/>
    </location>
</feature>
<evidence type="ECO:0000313" key="7">
    <source>
        <dbReference type="Proteomes" id="UP001652740"/>
    </source>
</evidence>
<feature type="compositionally biased region" description="Basic and acidic residues" evidence="5">
    <location>
        <begin position="966"/>
        <end position="982"/>
    </location>
</feature>
<dbReference type="PROSITE" id="PS00107">
    <property type="entry name" value="PROTEIN_KINASE_ATP"/>
    <property type="match status" value="1"/>
</dbReference>
<feature type="region of interest" description="Disordered" evidence="5">
    <location>
        <begin position="1081"/>
        <end position="1221"/>
    </location>
</feature>
<feature type="compositionally biased region" description="Basic and acidic residues" evidence="5">
    <location>
        <begin position="1926"/>
        <end position="1938"/>
    </location>
</feature>
<dbReference type="PANTHER" id="PTHR24346:SF93">
    <property type="entry name" value="NUAK FAMILY SNF1-LIKE KINASE 1"/>
    <property type="match status" value="1"/>
</dbReference>
<feature type="region of interest" description="Disordered" evidence="5">
    <location>
        <begin position="1294"/>
        <end position="1329"/>
    </location>
</feature>
<feature type="region of interest" description="Disordered" evidence="5">
    <location>
        <begin position="1978"/>
        <end position="2018"/>
    </location>
</feature>
<feature type="compositionally biased region" description="Basic residues" evidence="5">
    <location>
        <begin position="994"/>
        <end position="1004"/>
    </location>
</feature>
<keyword evidence="2 3" id="KW-0067">ATP-binding</keyword>
<feature type="region of interest" description="Disordered" evidence="5">
    <location>
        <begin position="2178"/>
        <end position="2212"/>
    </location>
</feature>
<dbReference type="InterPro" id="IPR000719">
    <property type="entry name" value="Prot_kinase_dom"/>
</dbReference>
<feature type="region of interest" description="Disordered" evidence="5">
    <location>
        <begin position="470"/>
        <end position="645"/>
    </location>
</feature>